<evidence type="ECO:0000313" key="2">
    <source>
        <dbReference type="EMBL" id="GAI02687.1"/>
    </source>
</evidence>
<accession>X1K6P1</accession>
<proteinExistence type="predicted"/>
<feature type="non-terminal residue" evidence="2">
    <location>
        <position position="1"/>
    </location>
</feature>
<gene>
    <name evidence="2" type="ORF">S06H3_18861</name>
</gene>
<evidence type="ECO:0000256" key="1">
    <source>
        <dbReference type="SAM" id="MobiDB-lite"/>
    </source>
</evidence>
<feature type="region of interest" description="Disordered" evidence="1">
    <location>
        <begin position="244"/>
        <end position="295"/>
    </location>
</feature>
<comment type="caution">
    <text evidence="2">The sequence shown here is derived from an EMBL/GenBank/DDBJ whole genome shotgun (WGS) entry which is preliminary data.</text>
</comment>
<sequence length="295" mass="33660">FRVIKEKLGKTRDWCDNHYIPMGACAKMGLFDDGKRGGRRETVFQKASEIRRTLKGISMQKKYKPLFGHTRRERGNTNENNVNQSNNTGNKLVLFDALEDNIMMVITLGGINNVAIYDPKAKAKTSFGDKGKQQTGQKYKGKKGSKKKFSKKKKHQKQKQQQRTRGGAMPTRGDGPYKICNATDQNFRIDIDRSSFLTLNKSSRPKMCVYANAKDFGMPSMNIVSKIPQKILDKIKNEISFCKSSNKNNKINKNNTRNNTKNNKNARNNTKNNKNARNNNTKKNNKNNNKNNTKK</sequence>
<dbReference type="EMBL" id="BARV01009589">
    <property type="protein sequence ID" value="GAI02687.1"/>
    <property type="molecule type" value="Genomic_DNA"/>
</dbReference>
<name>X1K6P1_9ZZZZ</name>
<organism evidence="2">
    <name type="scientific">marine sediment metagenome</name>
    <dbReference type="NCBI Taxonomy" id="412755"/>
    <lineage>
        <taxon>unclassified sequences</taxon>
        <taxon>metagenomes</taxon>
        <taxon>ecological metagenomes</taxon>
    </lineage>
</organism>
<reference evidence="2" key="1">
    <citation type="journal article" date="2014" name="Front. Microbiol.">
        <title>High frequency of phylogenetically diverse reductive dehalogenase-homologous genes in deep subseafloor sedimentary metagenomes.</title>
        <authorList>
            <person name="Kawai M."/>
            <person name="Futagami T."/>
            <person name="Toyoda A."/>
            <person name="Takaki Y."/>
            <person name="Nishi S."/>
            <person name="Hori S."/>
            <person name="Arai W."/>
            <person name="Tsubouchi T."/>
            <person name="Morono Y."/>
            <person name="Uchiyama I."/>
            <person name="Ito T."/>
            <person name="Fujiyama A."/>
            <person name="Inagaki F."/>
            <person name="Takami H."/>
        </authorList>
    </citation>
    <scope>NUCLEOTIDE SEQUENCE</scope>
    <source>
        <strain evidence="2">Expedition CK06-06</strain>
    </source>
</reference>
<feature type="compositionally biased region" description="Low complexity" evidence="1">
    <location>
        <begin position="246"/>
        <end position="295"/>
    </location>
</feature>
<protein>
    <submittedName>
        <fullName evidence="2">Uncharacterized protein</fullName>
    </submittedName>
</protein>
<feature type="region of interest" description="Disordered" evidence="1">
    <location>
        <begin position="123"/>
        <end position="177"/>
    </location>
</feature>
<feature type="compositionally biased region" description="Basic residues" evidence="1">
    <location>
        <begin position="139"/>
        <end position="162"/>
    </location>
</feature>
<dbReference type="AlphaFoldDB" id="X1K6P1"/>